<evidence type="ECO:0000256" key="2">
    <source>
        <dbReference type="SAM" id="Phobius"/>
    </source>
</evidence>
<accession>A0A4R3MA43</accession>
<keyword evidence="2" id="KW-0812">Transmembrane</keyword>
<dbReference type="InterPro" id="IPR011723">
    <property type="entry name" value="Znf/thioredoxin_put"/>
</dbReference>
<organism evidence="4 5">
    <name type="scientific">Paralcaligenes ureilyticus</name>
    <dbReference type="NCBI Taxonomy" id="627131"/>
    <lineage>
        <taxon>Bacteria</taxon>
        <taxon>Pseudomonadati</taxon>
        <taxon>Pseudomonadota</taxon>
        <taxon>Betaproteobacteria</taxon>
        <taxon>Burkholderiales</taxon>
        <taxon>Alcaligenaceae</taxon>
        <taxon>Paralcaligenes</taxon>
    </lineage>
</organism>
<feature type="transmembrane region" description="Helical" evidence="2">
    <location>
        <begin position="184"/>
        <end position="205"/>
    </location>
</feature>
<keyword evidence="5" id="KW-1185">Reference proteome</keyword>
<evidence type="ECO:0000313" key="5">
    <source>
        <dbReference type="Proteomes" id="UP000295525"/>
    </source>
</evidence>
<dbReference type="OrthoDB" id="5294582at2"/>
<keyword evidence="2" id="KW-0472">Membrane</keyword>
<dbReference type="EMBL" id="SMAJ01000004">
    <property type="protein sequence ID" value="TCT09129.1"/>
    <property type="molecule type" value="Genomic_DNA"/>
</dbReference>
<dbReference type="Proteomes" id="UP000295525">
    <property type="component" value="Unassembled WGS sequence"/>
</dbReference>
<dbReference type="Pfam" id="PF13719">
    <property type="entry name" value="Zn_ribbon_5"/>
    <property type="match status" value="1"/>
</dbReference>
<protein>
    <submittedName>
        <fullName evidence="4">Putative Zn finger-like uncharacterized protein</fullName>
    </submittedName>
</protein>
<dbReference type="Pfam" id="PF11906">
    <property type="entry name" value="DUF3426"/>
    <property type="match status" value="1"/>
</dbReference>
<sequence>MDLNTQCPRCGTVFAASLEQLQLRKGYIRCTHCAYIFDGFESAVAGDAPVAEAPPAAPAAPFTSGVRPSVVRQRSASDPRGTAPAAYVPVEPEGARPPATPAFTISSARSAPRSTRTEPVVEMPEPAGAAQDSRPESFYIDGPASPPESSAIYVDPIAGGERASPRLPEFLDSRYERRAGFARVFWGALLVIGLALLAAQLVYVYRAQIAAQAPVFRPILTEACVPLKCDVPYPRHILRIAIMNSSLRTVTNGANANPDVSQMMLQVTLRNTYDKPQEWPTLTLDLMNFSGVLVAKKNIPPQDYLTPEALKGPFAAGSEIVVAVPVSVTGFKINGFQLGKFFP</sequence>
<feature type="region of interest" description="Disordered" evidence="1">
    <location>
        <begin position="52"/>
        <end position="135"/>
    </location>
</feature>
<proteinExistence type="predicted"/>
<evidence type="ECO:0000256" key="1">
    <source>
        <dbReference type="SAM" id="MobiDB-lite"/>
    </source>
</evidence>
<gene>
    <name evidence="4" type="ORF">EDC26_104289</name>
</gene>
<comment type="caution">
    <text evidence="4">The sequence shown here is derived from an EMBL/GenBank/DDBJ whole genome shotgun (WGS) entry which is preliminary data.</text>
</comment>
<evidence type="ECO:0000313" key="4">
    <source>
        <dbReference type="EMBL" id="TCT09129.1"/>
    </source>
</evidence>
<dbReference type="AlphaFoldDB" id="A0A4R3MA43"/>
<keyword evidence="2" id="KW-1133">Transmembrane helix</keyword>
<dbReference type="InterPro" id="IPR021834">
    <property type="entry name" value="DUF3426"/>
</dbReference>
<name>A0A4R3MA43_9BURK</name>
<dbReference type="RefSeq" id="WP_132581459.1">
    <property type="nucleotide sequence ID" value="NZ_SMAJ01000004.1"/>
</dbReference>
<dbReference type="NCBIfam" id="TIGR02098">
    <property type="entry name" value="MJ0042_CXXC"/>
    <property type="match status" value="1"/>
</dbReference>
<evidence type="ECO:0000259" key="3">
    <source>
        <dbReference type="Pfam" id="PF13719"/>
    </source>
</evidence>
<reference evidence="4 5" key="1">
    <citation type="submission" date="2019-03" db="EMBL/GenBank/DDBJ databases">
        <title>Genomic Encyclopedia of Type Strains, Phase IV (KMG-IV): sequencing the most valuable type-strain genomes for metagenomic binning, comparative biology and taxonomic classification.</title>
        <authorList>
            <person name="Goeker M."/>
        </authorList>
    </citation>
    <scope>NUCLEOTIDE SEQUENCE [LARGE SCALE GENOMIC DNA]</scope>
    <source>
        <strain evidence="4 5">DSM 24591</strain>
    </source>
</reference>
<feature type="domain" description="Zinc finger/thioredoxin putative" evidence="3">
    <location>
        <begin position="3"/>
        <end position="38"/>
    </location>
</feature>